<dbReference type="NCBIfam" id="TIGR00229">
    <property type="entry name" value="sensory_box"/>
    <property type="match status" value="1"/>
</dbReference>
<dbReference type="SUPFAM" id="SSF141868">
    <property type="entry name" value="EAL domain-like"/>
    <property type="match status" value="1"/>
</dbReference>
<dbReference type="NCBIfam" id="TIGR00254">
    <property type="entry name" value="GGDEF"/>
    <property type="match status" value="1"/>
</dbReference>
<dbReference type="eggNOG" id="COG5001">
    <property type="taxonomic scope" value="Bacteria"/>
</dbReference>
<dbReference type="CDD" id="cd01949">
    <property type="entry name" value="GGDEF"/>
    <property type="match status" value="1"/>
</dbReference>
<dbReference type="CDD" id="cd01948">
    <property type="entry name" value="EAL"/>
    <property type="match status" value="1"/>
</dbReference>
<dbReference type="Pfam" id="PF00990">
    <property type="entry name" value="GGDEF"/>
    <property type="match status" value="1"/>
</dbReference>
<dbReference type="PROSITE" id="PS50887">
    <property type="entry name" value="GGDEF"/>
    <property type="match status" value="1"/>
</dbReference>
<organism evidence="5 6">
    <name type="scientific">marine gamma proteobacterium HTCC2143</name>
    <dbReference type="NCBI Taxonomy" id="247633"/>
    <lineage>
        <taxon>Bacteria</taxon>
        <taxon>Pseudomonadati</taxon>
        <taxon>Pseudomonadota</taxon>
        <taxon>Gammaproteobacteria</taxon>
        <taxon>Cellvibrionales</taxon>
        <taxon>Spongiibacteraceae</taxon>
        <taxon>BD1-7 clade</taxon>
    </lineage>
</organism>
<dbReference type="SMART" id="SM00052">
    <property type="entry name" value="EAL"/>
    <property type="match status" value="1"/>
</dbReference>
<dbReference type="CDD" id="cd00130">
    <property type="entry name" value="PAS"/>
    <property type="match status" value="1"/>
</dbReference>
<feature type="domain" description="GGDEF" evidence="4">
    <location>
        <begin position="243"/>
        <end position="376"/>
    </location>
</feature>
<accession>A0YCW7</accession>
<dbReference type="STRING" id="247633.GP2143_08799"/>
<dbReference type="SUPFAM" id="SSF55073">
    <property type="entry name" value="Nucleotide cyclase"/>
    <property type="match status" value="1"/>
</dbReference>
<proteinExistence type="predicted"/>
<dbReference type="Pfam" id="PF00563">
    <property type="entry name" value="EAL"/>
    <property type="match status" value="1"/>
</dbReference>
<dbReference type="InterPro" id="IPR000700">
    <property type="entry name" value="PAS-assoc_C"/>
</dbReference>
<dbReference type="InterPro" id="IPR035965">
    <property type="entry name" value="PAS-like_dom_sf"/>
</dbReference>
<reference evidence="5 6" key="1">
    <citation type="journal article" date="2010" name="J. Bacteriol.">
        <title>Genome sequence of the oligotrophic marine Gammaproteobacterium HTCC2143, isolated from the Oregon Coast.</title>
        <authorList>
            <person name="Oh H.M."/>
            <person name="Kang I."/>
            <person name="Ferriera S."/>
            <person name="Giovannoni S.J."/>
            <person name="Cho J.C."/>
        </authorList>
    </citation>
    <scope>NUCLEOTIDE SEQUENCE [LARGE SCALE GENOMIC DNA]</scope>
    <source>
        <strain evidence="5 6">HTCC2143</strain>
    </source>
</reference>
<dbReference type="Gene3D" id="3.20.20.450">
    <property type="entry name" value="EAL domain"/>
    <property type="match status" value="1"/>
</dbReference>
<dbReference type="Pfam" id="PF08447">
    <property type="entry name" value="PAS_3"/>
    <property type="match status" value="1"/>
</dbReference>
<dbReference type="InterPro" id="IPR013655">
    <property type="entry name" value="PAS_fold_3"/>
</dbReference>
<feature type="domain" description="EAL" evidence="3">
    <location>
        <begin position="387"/>
        <end position="642"/>
    </location>
</feature>
<dbReference type="InterPro" id="IPR052155">
    <property type="entry name" value="Biofilm_reg_signaling"/>
</dbReference>
<evidence type="ECO:0000259" key="3">
    <source>
        <dbReference type="PROSITE" id="PS50883"/>
    </source>
</evidence>
<feature type="domain" description="PAC" evidence="2">
    <location>
        <begin position="159"/>
        <end position="211"/>
    </location>
</feature>
<evidence type="ECO:0000259" key="4">
    <source>
        <dbReference type="PROSITE" id="PS50887"/>
    </source>
</evidence>
<keyword evidence="6" id="KW-1185">Reference proteome</keyword>
<evidence type="ECO:0000313" key="6">
    <source>
        <dbReference type="Proteomes" id="UP000004931"/>
    </source>
</evidence>
<dbReference type="AlphaFoldDB" id="A0YCW7"/>
<name>A0YCW7_9GAMM</name>
<dbReference type="PANTHER" id="PTHR44757:SF2">
    <property type="entry name" value="BIOFILM ARCHITECTURE MAINTENANCE PROTEIN MBAA"/>
    <property type="match status" value="1"/>
</dbReference>
<comment type="cofactor">
    <cofactor evidence="1">
        <name>Mg(2+)</name>
        <dbReference type="ChEBI" id="CHEBI:18420"/>
    </cofactor>
</comment>
<dbReference type="InterPro" id="IPR035919">
    <property type="entry name" value="EAL_sf"/>
</dbReference>
<dbReference type="Gene3D" id="3.30.450.20">
    <property type="entry name" value="PAS domain"/>
    <property type="match status" value="1"/>
</dbReference>
<dbReference type="EMBL" id="AAVT01000003">
    <property type="protein sequence ID" value="EAW31636.1"/>
    <property type="molecule type" value="Genomic_DNA"/>
</dbReference>
<evidence type="ECO:0000313" key="5">
    <source>
        <dbReference type="EMBL" id="EAW31636.1"/>
    </source>
</evidence>
<evidence type="ECO:0000256" key="1">
    <source>
        <dbReference type="ARBA" id="ARBA00001946"/>
    </source>
</evidence>
<sequence>MSETGGDANDPSEEVLTLRRQVLRQKAARKQAESILEQKSYELYQVNQTLQESIARLDQHVADRTAALTAARDRSEEGARQLERVNERFARVAEASGAGIWEINLQTKEIYCSPKLARIFGYSVAETTYRLKNYHLFKGAGSEEVNKQFGRINISSTPVDLECQIVVGDGSSHWFKLNALMHKDNNGKPLRLTGAFFDINETVKNRLLVEHMATHDTLTKVANRALFNENLERAIKESKESNELFCVAIADLNSFKEINDNYGHVAGDQLLRHVADSMQSAVGNTGTVARLGGDEFAVILRDTKNAENVRKICEKIVAQCTKPILHDDAEINIHISLGVSTYPTDGRNIFNLTRHADLAMYHGKKAGNNESSCCFFSSEIDAKDRAAREIKVDIRRAIERQDFILHYQPKYNILTNRVEGVEALIRWPREDGSFTPPDEFIPHAEESGLINELSAWIIDEGCRQAAEWHRQGLAIPIALNMSPVQFANGDLPYIFQAALRHHSLPGEMIGIEITENCFIEDENLGQTNNQLKILNELGIEISIDDFGTGYSSLSYLHQLPIQVIKIDRSFIAQLFVSAEGTAIVDAIIKLSHALGKTLVAEGVETKEQLAWLREKKCESAQGYYFSPALSPVKILELVQQNK</sequence>
<dbReference type="InterPro" id="IPR001633">
    <property type="entry name" value="EAL_dom"/>
</dbReference>
<dbReference type="PROSITE" id="PS50113">
    <property type="entry name" value="PAC"/>
    <property type="match status" value="1"/>
</dbReference>
<dbReference type="FunFam" id="3.30.70.270:FF:000001">
    <property type="entry name" value="Diguanylate cyclase domain protein"/>
    <property type="match status" value="1"/>
</dbReference>
<dbReference type="GO" id="GO:0003824">
    <property type="term" value="F:catalytic activity"/>
    <property type="evidence" value="ECO:0007669"/>
    <property type="project" value="UniProtKB-ARBA"/>
</dbReference>
<gene>
    <name evidence="5" type="ORF">GP2143_08799</name>
</gene>
<dbReference type="SMART" id="SM00267">
    <property type="entry name" value="GGDEF"/>
    <property type="match status" value="1"/>
</dbReference>
<dbReference type="InterPro" id="IPR000014">
    <property type="entry name" value="PAS"/>
</dbReference>
<dbReference type="Gene3D" id="3.30.70.270">
    <property type="match status" value="1"/>
</dbReference>
<protein>
    <submittedName>
        <fullName evidence="5">Signal transduction protein containing a membrane domain an EAL and a GGDEF domain-like</fullName>
    </submittedName>
</protein>
<dbReference type="SUPFAM" id="SSF55785">
    <property type="entry name" value="PYP-like sensor domain (PAS domain)"/>
    <property type="match status" value="1"/>
</dbReference>
<dbReference type="PANTHER" id="PTHR44757">
    <property type="entry name" value="DIGUANYLATE CYCLASE DGCP"/>
    <property type="match status" value="1"/>
</dbReference>
<dbReference type="OrthoDB" id="6597954at2"/>
<evidence type="ECO:0000259" key="2">
    <source>
        <dbReference type="PROSITE" id="PS50113"/>
    </source>
</evidence>
<dbReference type="InterPro" id="IPR029787">
    <property type="entry name" value="Nucleotide_cyclase"/>
</dbReference>
<comment type="caution">
    <text evidence="5">The sequence shown here is derived from an EMBL/GenBank/DDBJ whole genome shotgun (WGS) entry which is preliminary data.</text>
</comment>
<dbReference type="InterPro" id="IPR043128">
    <property type="entry name" value="Rev_trsase/Diguanyl_cyclase"/>
</dbReference>
<dbReference type="InterPro" id="IPR000160">
    <property type="entry name" value="GGDEF_dom"/>
</dbReference>
<dbReference type="Proteomes" id="UP000004931">
    <property type="component" value="Unassembled WGS sequence"/>
</dbReference>
<dbReference type="PROSITE" id="PS50883">
    <property type="entry name" value="EAL"/>
    <property type="match status" value="1"/>
</dbReference>